<dbReference type="EMBL" id="SMKP01000006">
    <property type="protein sequence ID" value="TDD25359.1"/>
    <property type="molecule type" value="Genomic_DNA"/>
</dbReference>
<gene>
    <name evidence="2" type="ORF">E1294_03560</name>
</gene>
<evidence type="ECO:0000313" key="3">
    <source>
        <dbReference type="Proteomes" id="UP000294543"/>
    </source>
</evidence>
<feature type="chain" id="PRO_5020750143" description="Spore-associated protein A" evidence="1">
    <location>
        <begin position="30"/>
        <end position="139"/>
    </location>
</feature>
<proteinExistence type="predicted"/>
<dbReference type="OrthoDB" id="1099523at2"/>
<feature type="signal peptide" evidence="1">
    <location>
        <begin position="1"/>
        <end position="29"/>
    </location>
</feature>
<organism evidence="2 3">
    <name type="scientific">Nonomuraea diastatica</name>
    <dbReference type="NCBI Taxonomy" id="1848329"/>
    <lineage>
        <taxon>Bacteria</taxon>
        <taxon>Bacillati</taxon>
        <taxon>Actinomycetota</taxon>
        <taxon>Actinomycetes</taxon>
        <taxon>Streptosporangiales</taxon>
        <taxon>Streptosporangiaceae</taxon>
        <taxon>Nonomuraea</taxon>
    </lineage>
</organism>
<comment type="caution">
    <text evidence="2">The sequence shown here is derived from an EMBL/GenBank/DDBJ whole genome shotgun (WGS) entry which is preliminary data.</text>
</comment>
<protein>
    <recommendedName>
        <fullName evidence="4">Spore-associated protein A</fullName>
    </recommendedName>
</protein>
<reference evidence="2 3" key="1">
    <citation type="submission" date="2019-03" db="EMBL/GenBank/DDBJ databases">
        <title>Draft genome sequences of novel Actinobacteria.</title>
        <authorList>
            <person name="Sahin N."/>
            <person name="Ay H."/>
            <person name="Saygin H."/>
        </authorList>
    </citation>
    <scope>NUCLEOTIDE SEQUENCE [LARGE SCALE GENOMIC DNA]</scope>
    <source>
        <strain evidence="2 3">KC712</strain>
    </source>
</reference>
<keyword evidence="1" id="KW-0732">Signal</keyword>
<evidence type="ECO:0000256" key="1">
    <source>
        <dbReference type="SAM" id="SignalP"/>
    </source>
</evidence>
<evidence type="ECO:0008006" key="4">
    <source>
        <dbReference type="Google" id="ProtNLM"/>
    </source>
</evidence>
<dbReference type="Proteomes" id="UP000294543">
    <property type="component" value="Unassembled WGS sequence"/>
</dbReference>
<accession>A0A4R4X542</accession>
<dbReference type="RefSeq" id="WP_132504378.1">
    <property type="nucleotide sequence ID" value="NZ_SMKP01000006.1"/>
</dbReference>
<name>A0A4R4X542_9ACTN</name>
<dbReference type="AlphaFoldDB" id="A0A4R4X542"/>
<keyword evidence="3" id="KW-1185">Reference proteome</keyword>
<sequence length="139" mass="14531">MRIGSRVSALVAVALVSLLLPATTSSASAAGPCGSSYSRVGVYRIPETGTQDGTLEIYYSSSTGKNCALAYGVSAEHKGKRTYKGVAIRRAGGSGGWVGQRDYFKYYAGPVYVSAPGTCIDAMGLMGGDDRYVWNVHCG</sequence>
<evidence type="ECO:0000313" key="2">
    <source>
        <dbReference type="EMBL" id="TDD25359.1"/>
    </source>
</evidence>